<dbReference type="EMBL" id="CM035437">
    <property type="protein sequence ID" value="KAH7287343.1"/>
    <property type="molecule type" value="Genomic_DNA"/>
</dbReference>
<evidence type="ECO:0000256" key="1">
    <source>
        <dbReference type="SAM" id="Coils"/>
    </source>
</evidence>
<dbReference type="EMBL" id="CM035437">
    <property type="protein sequence ID" value="KAH7287344.1"/>
    <property type="molecule type" value="Genomic_DNA"/>
</dbReference>
<feature type="compositionally biased region" description="Polar residues" evidence="2">
    <location>
        <begin position="9"/>
        <end position="31"/>
    </location>
</feature>
<dbReference type="OrthoDB" id="1939754at2759"/>
<sequence length="612" mass="67879">MTSDRETMTKVSNCNQKAVESNQAGGGDDSTTAKTIECLRARLLAERAESKSARKEAQEAAQKVKSLYTQLEMEIKQRKEAEAAISEVLYILKAKGVEFNGSILATPADLKWKRSLEKPECKVETKEILEVVTPPEPEVSLKKPVICVGGDGVRGTLVHKMNNINSICDNRIAMDKCTRKVVSSCDPHERKEAKVPSTRLIERQHCSEDIPQVVAEGGDQQQHHSYSLKTDQNVQQGPTIEVTSKLKAMVQQIEEEVHSLPKEEPLRAQLYTWVSHVARVLDKDKELASNAYPHAKAAGTEIHEDITGQRTGMINSSAAVAKLQMQQEKGFTHSNGLAFTLPGEDTSLPKRMAHQRKSSLESMTPVMANAPQYPINRGEYYPHQNLARFLPTHQCFISNDHSYVGSEASCNGELPSPQYSDVLLMRNHMGYVTLKKCSPKEAEAHDQFRYSLPQGSTGLSHPRRDCFPPQDIASIPAMNTRCVQPGSTPASLDGAQHLVLDQATNPFISATQVARAARTFRYRDRIQQFSSSTFQSNPSTASVHKAHNPIIQFPSSSPISERGCSPFRGRHPGVHRRSSSLAANFVMSDQWDNCSERTREVHLGNGITLYTD</sequence>
<gene>
    <name evidence="3" type="ORF">KP509_32G050700</name>
</gene>
<dbReference type="PANTHER" id="PTHR33701">
    <property type="entry name" value="TRANSMEMBRANE PROTEIN"/>
    <property type="match status" value="1"/>
</dbReference>
<protein>
    <submittedName>
        <fullName evidence="3">Uncharacterized protein</fullName>
    </submittedName>
</protein>
<dbReference type="Proteomes" id="UP000825935">
    <property type="component" value="Chromosome 32"/>
</dbReference>
<keyword evidence="1" id="KW-0175">Coiled coil</keyword>
<feature type="coiled-coil region" evidence="1">
    <location>
        <begin position="36"/>
        <end position="74"/>
    </location>
</feature>
<accession>A0A8T2QUT5</accession>
<dbReference type="AlphaFoldDB" id="A0A8T2QUT5"/>
<feature type="region of interest" description="Disordered" evidence="2">
    <location>
        <begin position="1"/>
        <end position="31"/>
    </location>
</feature>
<evidence type="ECO:0000313" key="4">
    <source>
        <dbReference type="Proteomes" id="UP000825935"/>
    </source>
</evidence>
<organism evidence="3 4">
    <name type="scientific">Ceratopteris richardii</name>
    <name type="common">Triangle waterfern</name>
    <dbReference type="NCBI Taxonomy" id="49495"/>
    <lineage>
        <taxon>Eukaryota</taxon>
        <taxon>Viridiplantae</taxon>
        <taxon>Streptophyta</taxon>
        <taxon>Embryophyta</taxon>
        <taxon>Tracheophyta</taxon>
        <taxon>Polypodiopsida</taxon>
        <taxon>Polypodiidae</taxon>
        <taxon>Polypodiales</taxon>
        <taxon>Pteridineae</taxon>
        <taxon>Pteridaceae</taxon>
        <taxon>Parkerioideae</taxon>
        <taxon>Ceratopteris</taxon>
    </lineage>
</organism>
<name>A0A8T2QUT5_CERRI</name>
<reference evidence="3" key="1">
    <citation type="submission" date="2021-08" db="EMBL/GenBank/DDBJ databases">
        <title>WGS assembly of Ceratopteris richardii.</title>
        <authorList>
            <person name="Marchant D.B."/>
            <person name="Chen G."/>
            <person name="Jenkins J."/>
            <person name="Shu S."/>
            <person name="Leebens-Mack J."/>
            <person name="Grimwood J."/>
            <person name="Schmutz J."/>
            <person name="Soltis P."/>
            <person name="Soltis D."/>
            <person name="Chen Z.-H."/>
        </authorList>
    </citation>
    <scope>NUCLEOTIDE SEQUENCE</scope>
    <source>
        <strain evidence="3">Whitten #5841</strain>
        <tissue evidence="3">Leaf</tissue>
    </source>
</reference>
<evidence type="ECO:0000256" key="2">
    <source>
        <dbReference type="SAM" id="MobiDB-lite"/>
    </source>
</evidence>
<dbReference type="PANTHER" id="PTHR33701:SF2">
    <property type="entry name" value="TRANSMEMBRANE PROTEIN"/>
    <property type="match status" value="1"/>
</dbReference>
<evidence type="ECO:0000313" key="3">
    <source>
        <dbReference type="EMBL" id="KAH7287344.1"/>
    </source>
</evidence>
<proteinExistence type="predicted"/>
<comment type="caution">
    <text evidence="3">The sequence shown here is derived from an EMBL/GenBank/DDBJ whole genome shotgun (WGS) entry which is preliminary data.</text>
</comment>
<keyword evidence="4" id="KW-1185">Reference proteome</keyword>